<comment type="catalytic activity">
    <reaction evidence="12">
        <text>2 a 1,2-diacyl-sn-glycero-3-phospho-(1'-sn-glycerol) = a cardiolipin + glycerol</text>
        <dbReference type="Rhea" id="RHEA:31451"/>
        <dbReference type="ChEBI" id="CHEBI:17754"/>
        <dbReference type="ChEBI" id="CHEBI:62237"/>
        <dbReference type="ChEBI" id="CHEBI:64716"/>
    </reaction>
</comment>
<dbReference type="PANTHER" id="PTHR21248:SF22">
    <property type="entry name" value="PHOSPHOLIPASE D"/>
    <property type="match status" value="1"/>
</dbReference>
<evidence type="ECO:0000256" key="2">
    <source>
        <dbReference type="ARBA" id="ARBA00022475"/>
    </source>
</evidence>
<comment type="caution">
    <text evidence="15">The sequence shown here is derived from an EMBL/GenBank/DDBJ whole genome shotgun (WGS) entry which is preliminary data.</text>
</comment>
<gene>
    <name evidence="15" type="ORF">JCM5805K_1615</name>
</gene>
<dbReference type="SMART" id="SM00155">
    <property type="entry name" value="PLDc"/>
    <property type="match status" value="2"/>
</dbReference>
<feature type="active site" evidence="12">
    <location>
        <position position="228"/>
    </location>
</feature>
<evidence type="ECO:0000256" key="8">
    <source>
        <dbReference type="ARBA" id="ARBA00023098"/>
    </source>
</evidence>
<evidence type="ECO:0000256" key="1">
    <source>
        <dbReference type="ARBA" id="ARBA00004651"/>
    </source>
</evidence>
<evidence type="ECO:0000256" key="3">
    <source>
        <dbReference type="ARBA" id="ARBA00022516"/>
    </source>
</evidence>
<dbReference type="GO" id="GO:0005886">
    <property type="term" value="C:plasma membrane"/>
    <property type="evidence" value="ECO:0007669"/>
    <property type="project" value="UniProtKB-SubCell"/>
</dbReference>
<dbReference type="Pfam" id="PF13091">
    <property type="entry name" value="PLDc_2"/>
    <property type="match status" value="2"/>
</dbReference>
<feature type="active site" evidence="12">
    <location>
        <position position="235"/>
    </location>
</feature>
<keyword evidence="11 12" id="KW-1208">Phospholipid metabolism</keyword>
<feature type="active site" evidence="12">
    <location>
        <position position="230"/>
    </location>
</feature>
<dbReference type="PROSITE" id="PS50035">
    <property type="entry name" value="PLD"/>
    <property type="match status" value="2"/>
</dbReference>
<dbReference type="GO" id="GO:0008808">
    <property type="term" value="F:cardiolipin synthase activity"/>
    <property type="evidence" value="ECO:0007669"/>
    <property type="project" value="UniProtKB-UniRule"/>
</dbReference>
<dbReference type="CDD" id="cd09112">
    <property type="entry name" value="PLDc_CLS_2"/>
    <property type="match status" value="1"/>
</dbReference>
<dbReference type="HAMAP" id="MF_01916">
    <property type="entry name" value="Cardiolipin_synth_Cls"/>
    <property type="match status" value="1"/>
</dbReference>
<keyword evidence="3 12" id="KW-0444">Lipid biosynthesis</keyword>
<reference evidence="15 16" key="1">
    <citation type="submission" date="2015-01" db="EMBL/GenBank/DDBJ databases">
        <title>Lactococcus lactis subsp.lactis JCM 5805 whole genome shotgun sequence.</title>
        <authorList>
            <person name="Fujii T."/>
            <person name="Tomita Y."/>
            <person name="Ikushima S."/>
            <person name="Fujiwara D."/>
        </authorList>
    </citation>
    <scope>NUCLEOTIDE SEQUENCE [LARGE SCALE GENOMIC DNA]</scope>
    <source>
        <strain evidence="15 16">JCM 5805</strain>
    </source>
</reference>
<evidence type="ECO:0000256" key="9">
    <source>
        <dbReference type="ARBA" id="ARBA00023136"/>
    </source>
</evidence>
<dbReference type="AlphaFoldDB" id="A0A0B8QZZ1"/>
<name>A0A0B8QZZ1_LACLL</name>
<feature type="transmembrane region" description="Helical" evidence="12">
    <location>
        <begin position="12"/>
        <end position="31"/>
    </location>
</feature>
<dbReference type="InterPro" id="IPR030874">
    <property type="entry name" value="Cardiolipin_synth_Firmi"/>
</dbReference>
<feature type="active site" evidence="12">
    <location>
        <position position="415"/>
    </location>
</feature>
<accession>A0A0B8QZZ1</accession>
<keyword evidence="7 12" id="KW-1133">Transmembrane helix</keyword>
<feature type="active site" evidence="12">
    <location>
        <position position="408"/>
    </location>
</feature>
<keyword evidence="4 12" id="KW-0808">Transferase</keyword>
<dbReference type="InterPro" id="IPR022924">
    <property type="entry name" value="Cardiolipin_synthase"/>
</dbReference>
<dbReference type="NCBIfam" id="TIGR04265">
    <property type="entry name" value="bac_cardiolipin"/>
    <property type="match status" value="1"/>
</dbReference>
<keyword evidence="6" id="KW-0677">Repeat</keyword>
<sequence>MEIMEKYFMSLATIYSLMGTLITINTLLALVTIFRKPRSIASIFAWSMFLFFLPGVGFLGYLFLGRGLDRTTTNRFEEENKYNLSILAQRVRENNEKFEPKEMAPHERLLKRYFNNMERTPLCRGNKVNFYLNGEDKFSALFDDIKNAKDNIHVEYYAFFNDKIGTAFRDNLIEKAKEGVEVRVVYDPWGGKTRKDFFKPLEEAGGKVTAFITSRNTLTKTRLNYHLHRKIVVIDGQIGWTGGFNVGDQYIYNSKKFGFWRDTHGRIVGTAAFGLQETFIRDWNVSVRDPKDKLEREDSYFVVPEEEGNIDIQIVANGPESDNKTLRTGFIKMIMDAEDYIWLQSPYLIPDDSMITALVAAANSGVDVRIMIPNMPDHPFIFRATQYYANYLHKHGVKIYNYTNGFIHSKTLVMDGKLGVFGTTNQDIRSYELNFEISAFCYDETVAKEMSRTFEGDLRNSKLLTDEEISQQSTWLKIKQNFSRLLSPIL</sequence>
<dbReference type="CDD" id="cd09110">
    <property type="entry name" value="PLDc_CLS_1"/>
    <property type="match status" value="1"/>
</dbReference>
<dbReference type="InterPro" id="IPR001736">
    <property type="entry name" value="PLipase_D/transphosphatidylase"/>
</dbReference>
<keyword evidence="8 12" id="KW-0443">Lipid metabolism</keyword>
<dbReference type="EMBL" id="BBSI01000023">
    <property type="protein sequence ID" value="GAM80503.1"/>
    <property type="molecule type" value="Genomic_DNA"/>
</dbReference>
<dbReference type="InterPro" id="IPR025202">
    <property type="entry name" value="PLD-like_dom"/>
</dbReference>
<dbReference type="EC" id="2.7.8.-" evidence="12 13"/>
<feature type="domain" description="PLD phosphodiesterase" evidence="14">
    <location>
        <begin position="223"/>
        <end position="250"/>
    </location>
</feature>
<comment type="similarity">
    <text evidence="12">Belongs to the phospholipase D family. Cardiolipin synthase subfamily.</text>
</comment>
<dbReference type="PANTHER" id="PTHR21248">
    <property type="entry name" value="CARDIOLIPIN SYNTHASE"/>
    <property type="match status" value="1"/>
</dbReference>
<evidence type="ECO:0000256" key="11">
    <source>
        <dbReference type="ARBA" id="ARBA00023264"/>
    </source>
</evidence>
<evidence type="ECO:0000256" key="6">
    <source>
        <dbReference type="ARBA" id="ARBA00022737"/>
    </source>
</evidence>
<protein>
    <recommendedName>
        <fullName evidence="12 13">Cardiolipin synthase</fullName>
        <shortName evidence="12">CL synthase</shortName>
        <ecNumber evidence="12 13">2.7.8.-</ecNumber>
    </recommendedName>
</protein>
<dbReference type="Gene3D" id="3.30.870.10">
    <property type="entry name" value="Endonuclease Chain A"/>
    <property type="match status" value="2"/>
</dbReference>
<feature type="active site" evidence="12">
    <location>
        <position position="410"/>
    </location>
</feature>
<keyword evidence="9 12" id="KW-0472">Membrane</keyword>
<evidence type="ECO:0000256" key="4">
    <source>
        <dbReference type="ARBA" id="ARBA00022679"/>
    </source>
</evidence>
<evidence type="ECO:0000259" key="14">
    <source>
        <dbReference type="PROSITE" id="PS50035"/>
    </source>
</evidence>
<evidence type="ECO:0000256" key="7">
    <source>
        <dbReference type="ARBA" id="ARBA00022989"/>
    </source>
</evidence>
<evidence type="ECO:0000256" key="5">
    <source>
        <dbReference type="ARBA" id="ARBA00022692"/>
    </source>
</evidence>
<dbReference type="SUPFAM" id="SSF56024">
    <property type="entry name" value="Phospholipase D/nuclease"/>
    <property type="match status" value="2"/>
</dbReference>
<dbReference type="Proteomes" id="UP000031847">
    <property type="component" value="Unassembled WGS sequence"/>
</dbReference>
<comment type="function">
    <text evidence="12">Catalyzes the reversible phosphatidyl group transfer from one phosphatidylglycerol molecule to another to form cardiolipin (CL) (diphosphatidylglycerol) and glycerol.</text>
</comment>
<feature type="domain" description="PLD phosphodiesterase" evidence="14">
    <location>
        <begin position="403"/>
        <end position="430"/>
    </location>
</feature>
<keyword evidence="5 12" id="KW-0812">Transmembrane</keyword>
<evidence type="ECO:0000256" key="10">
    <source>
        <dbReference type="ARBA" id="ARBA00023209"/>
    </source>
</evidence>
<evidence type="ECO:0000313" key="15">
    <source>
        <dbReference type="EMBL" id="GAM80503.1"/>
    </source>
</evidence>
<evidence type="ECO:0000313" key="16">
    <source>
        <dbReference type="Proteomes" id="UP000031847"/>
    </source>
</evidence>
<keyword evidence="2 12" id="KW-1003">Cell membrane</keyword>
<proteinExistence type="inferred from homology"/>
<feature type="transmembrane region" description="Helical" evidence="12">
    <location>
        <begin position="43"/>
        <end position="64"/>
    </location>
</feature>
<organism evidence="15 16">
    <name type="scientific">Lactococcus lactis subsp. lactis</name>
    <name type="common">Streptococcus lactis</name>
    <dbReference type="NCBI Taxonomy" id="1360"/>
    <lineage>
        <taxon>Bacteria</taxon>
        <taxon>Bacillati</taxon>
        <taxon>Bacillota</taxon>
        <taxon>Bacilli</taxon>
        <taxon>Lactobacillales</taxon>
        <taxon>Streptococcaceae</taxon>
        <taxon>Lactococcus</taxon>
    </lineage>
</organism>
<evidence type="ECO:0000256" key="12">
    <source>
        <dbReference type="HAMAP-Rule" id="MF_01916"/>
    </source>
</evidence>
<keyword evidence="10 12" id="KW-0594">Phospholipid biosynthesis</keyword>
<dbReference type="Pfam" id="PF13396">
    <property type="entry name" value="PLDc_N"/>
    <property type="match status" value="1"/>
</dbReference>
<comment type="subcellular location">
    <subcellularLocation>
        <location evidence="1 12">Cell membrane</location>
        <topology evidence="1 12">Multi-pass membrane protein</topology>
    </subcellularLocation>
</comment>
<dbReference type="GO" id="GO:0032049">
    <property type="term" value="P:cardiolipin biosynthetic process"/>
    <property type="evidence" value="ECO:0007669"/>
    <property type="project" value="UniProtKB-UniRule"/>
</dbReference>
<dbReference type="InterPro" id="IPR027379">
    <property type="entry name" value="CLS_N"/>
</dbReference>
<evidence type="ECO:0000256" key="13">
    <source>
        <dbReference type="NCBIfam" id="TIGR04265"/>
    </source>
</evidence>